<sequence length="504" mass="55744">MSSRTQETEANATDRRFYFSTTWRKSFKVSRVFALAAFNITCNIVVLYAVFHTYRFDGIRWITENKLLSIIEFTAKLPVASTVVITRLTVSHLWSRKLAHILSDVEFAELQSLNVLSPILAIPRVLAHIVSRRYVFAGRSYLLMVFSAILLQFYSTAIVTLATPALILVKEPIHGRATADVGRYNGTKTWSEDGSYPQWTKVDITFDSEDANKRLIVGAIPLGPMDGVGVKSGVLMTGLNMATIERLLGMKELWDSAEFTIQVGTTAPLLTCRCQKGTSDNTSTVTIGVDTYNLVTPIPLLQHGEAVGQVTSNNRTLILSLGNQPPTSTTHCAIDLTFTSMDITIQGSSPRPGIPSSVITSPSLHPWELGKLPDPARVEPSSIRDFFDDWLGGIGWSTSPKSSDIASVLASHPIVTDIGGDHAKNGSYLEYHLLAMFAHEVSIGFPPERPPSLSTSKITANKKYRVIWEYYIGLRTRFQAFLAFVIIFDCVFVIWCLAVITQDE</sequence>
<feature type="transmembrane region" description="Helical" evidence="1">
    <location>
        <begin position="480"/>
        <end position="500"/>
    </location>
</feature>
<organism evidence="2 3">
    <name type="scientific">Meripilus lineatus</name>
    <dbReference type="NCBI Taxonomy" id="2056292"/>
    <lineage>
        <taxon>Eukaryota</taxon>
        <taxon>Fungi</taxon>
        <taxon>Dikarya</taxon>
        <taxon>Basidiomycota</taxon>
        <taxon>Agaricomycotina</taxon>
        <taxon>Agaricomycetes</taxon>
        <taxon>Polyporales</taxon>
        <taxon>Meripilaceae</taxon>
        <taxon>Meripilus</taxon>
    </lineage>
</organism>
<evidence type="ECO:0000313" key="2">
    <source>
        <dbReference type="EMBL" id="KAJ3489292.1"/>
    </source>
</evidence>
<dbReference type="AlphaFoldDB" id="A0AAD5YM70"/>
<evidence type="ECO:0000313" key="3">
    <source>
        <dbReference type="Proteomes" id="UP001212997"/>
    </source>
</evidence>
<protein>
    <submittedName>
        <fullName evidence="2">Uncharacterized protein</fullName>
    </submittedName>
</protein>
<gene>
    <name evidence="2" type="ORF">NLI96_g2224</name>
</gene>
<keyword evidence="1" id="KW-0472">Membrane</keyword>
<accession>A0AAD5YM70</accession>
<proteinExistence type="predicted"/>
<dbReference type="EMBL" id="JANAWD010000048">
    <property type="protein sequence ID" value="KAJ3489292.1"/>
    <property type="molecule type" value="Genomic_DNA"/>
</dbReference>
<evidence type="ECO:0000256" key="1">
    <source>
        <dbReference type="SAM" id="Phobius"/>
    </source>
</evidence>
<dbReference type="Proteomes" id="UP001212997">
    <property type="component" value="Unassembled WGS sequence"/>
</dbReference>
<feature type="transmembrane region" description="Helical" evidence="1">
    <location>
        <begin position="32"/>
        <end position="51"/>
    </location>
</feature>
<name>A0AAD5YM70_9APHY</name>
<keyword evidence="1" id="KW-0812">Transmembrane</keyword>
<feature type="transmembrane region" description="Helical" evidence="1">
    <location>
        <begin position="141"/>
        <end position="169"/>
    </location>
</feature>
<keyword evidence="1" id="KW-1133">Transmembrane helix</keyword>
<reference evidence="2" key="1">
    <citation type="submission" date="2022-07" db="EMBL/GenBank/DDBJ databases">
        <title>Genome Sequence of Physisporinus lineatus.</title>
        <authorList>
            <person name="Buettner E."/>
        </authorList>
    </citation>
    <scope>NUCLEOTIDE SEQUENCE</scope>
    <source>
        <strain evidence="2">VT162</strain>
    </source>
</reference>
<comment type="caution">
    <text evidence="2">The sequence shown here is derived from an EMBL/GenBank/DDBJ whole genome shotgun (WGS) entry which is preliminary data.</text>
</comment>
<keyword evidence="3" id="KW-1185">Reference proteome</keyword>